<dbReference type="RefSeq" id="WP_250224659.1">
    <property type="nucleotide sequence ID" value="NZ_JAMFTR010000010.1"/>
</dbReference>
<name>A0ABT0TC54_9CORY</name>
<dbReference type="InterPro" id="IPR011434">
    <property type="entry name" value="Ltp-like_HTH"/>
</dbReference>
<reference evidence="2 3" key="1">
    <citation type="submission" date="2022-05" db="EMBL/GenBank/DDBJ databases">
        <title>Corynebacterium sp. B5-R-101 sp. nov., isolated from human feces.</title>
        <authorList>
            <person name="Shamsuzzaman M."/>
            <person name="Dahal R.H."/>
        </authorList>
    </citation>
    <scope>NUCLEOTIDE SEQUENCE [LARGE SCALE GENOMIC DNA]</scope>
    <source>
        <strain evidence="2 3">B5-R-101</strain>
    </source>
</reference>
<keyword evidence="2" id="KW-0449">Lipoprotein</keyword>
<keyword evidence="3" id="KW-1185">Reference proteome</keyword>
<protein>
    <submittedName>
        <fullName evidence="2">Ltp family lipoprotein</fullName>
    </submittedName>
</protein>
<dbReference type="Proteomes" id="UP001203579">
    <property type="component" value="Unassembled WGS sequence"/>
</dbReference>
<dbReference type="Pfam" id="PF07553">
    <property type="entry name" value="Lipoprotein_Ltp"/>
    <property type="match status" value="1"/>
</dbReference>
<feature type="domain" description="Putative host cell surface-exposed lipoprotein Ltp-like HTH region" evidence="1">
    <location>
        <begin position="2"/>
        <end position="23"/>
    </location>
</feature>
<gene>
    <name evidence="2" type="ORF">M5J06_10550</name>
</gene>
<accession>A0ABT0TC54</accession>
<dbReference type="EMBL" id="JAMKFF010000010">
    <property type="protein sequence ID" value="MCL8494562.1"/>
    <property type="molecule type" value="Genomic_DNA"/>
</dbReference>
<organism evidence="2 3">
    <name type="scientific">Corynebacterium intestinale</name>
    <dbReference type="NCBI Taxonomy" id="2943492"/>
    <lineage>
        <taxon>Bacteria</taxon>
        <taxon>Bacillati</taxon>
        <taxon>Actinomycetota</taxon>
        <taxon>Actinomycetes</taxon>
        <taxon>Mycobacteriales</taxon>
        <taxon>Corynebacteriaceae</taxon>
        <taxon>Corynebacterium</taxon>
    </lineage>
</organism>
<evidence type="ECO:0000313" key="3">
    <source>
        <dbReference type="Proteomes" id="UP001203579"/>
    </source>
</evidence>
<evidence type="ECO:0000313" key="2">
    <source>
        <dbReference type="EMBL" id="MCL8494562.1"/>
    </source>
</evidence>
<evidence type="ECO:0000259" key="1">
    <source>
        <dbReference type="Pfam" id="PF07553"/>
    </source>
</evidence>
<comment type="caution">
    <text evidence="2">The sequence shown here is derived from an EMBL/GenBank/DDBJ whole genome shotgun (WGS) entry which is preliminary data.</text>
</comment>
<sequence length="25" mass="2783">MQLPSDYGEQFTMEEAQHAVSTLGL</sequence>
<proteinExistence type="predicted"/>